<dbReference type="Proteomes" id="UP001281761">
    <property type="component" value="Unassembled WGS sequence"/>
</dbReference>
<proteinExistence type="predicted"/>
<comment type="caution">
    <text evidence="1">The sequence shown here is derived from an EMBL/GenBank/DDBJ whole genome shotgun (WGS) entry which is preliminary data.</text>
</comment>
<dbReference type="EMBL" id="JARBJD010000261">
    <property type="protein sequence ID" value="KAK2945423.1"/>
    <property type="molecule type" value="Genomic_DNA"/>
</dbReference>
<sequence length="366" mass="41659">MPEPLIYLATPKTMNLSEFYKRREDEEPLVSLVLEQIKIQLRSVPVLSGPVNEDNLMMCSLEELETMLQHAEEALIDALRPSIGREVKAVLAEASSDFFPLPILHFRSPLVHHTQWPRCHHKHNFATQPLEFISVGENNTLTSSTPHICPKFVVPTAFASVRRCIDQLDFNAGWNNSELDNNIVLNQEVDDATMKVRHVFPLQAFKQLRYLNSPPFSFFKVFTLNNRDAFCSQTRRAHNQTRLTRQMSGAGGGFDGDLIFFTPNLVSMVFISCRLAFVAVRGQNPMKYHHTPQLSQVNSVHITSTLTLAQLGDIIGQSCLTSFHTPSSLPQHQLFVLHPTQCTDNHNIKEQTQRKIREQNRHTGLR</sequence>
<accession>A0ABQ9X1F8</accession>
<reference evidence="1 2" key="1">
    <citation type="journal article" date="2022" name="bioRxiv">
        <title>Genomics of Preaxostyla Flagellates Illuminates Evolutionary Transitions and the Path Towards Mitochondrial Loss.</title>
        <authorList>
            <person name="Novak L.V.F."/>
            <person name="Treitli S.C."/>
            <person name="Pyrih J."/>
            <person name="Halakuc P."/>
            <person name="Pipaliya S.V."/>
            <person name="Vacek V."/>
            <person name="Brzon O."/>
            <person name="Soukal P."/>
            <person name="Eme L."/>
            <person name="Dacks J.B."/>
            <person name="Karnkowska A."/>
            <person name="Elias M."/>
            <person name="Hampl V."/>
        </authorList>
    </citation>
    <scope>NUCLEOTIDE SEQUENCE [LARGE SCALE GENOMIC DNA]</scope>
    <source>
        <strain evidence="1">NAU3</strain>
        <tissue evidence="1">Gut</tissue>
    </source>
</reference>
<protein>
    <submittedName>
        <fullName evidence="1">Uncharacterized protein</fullName>
    </submittedName>
</protein>
<evidence type="ECO:0000313" key="1">
    <source>
        <dbReference type="EMBL" id="KAK2945423.1"/>
    </source>
</evidence>
<evidence type="ECO:0000313" key="2">
    <source>
        <dbReference type="Proteomes" id="UP001281761"/>
    </source>
</evidence>
<name>A0ABQ9X1F8_9EUKA</name>
<organism evidence="1 2">
    <name type="scientific">Blattamonas nauphoetae</name>
    <dbReference type="NCBI Taxonomy" id="2049346"/>
    <lineage>
        <taxon>Eukaryota</taxon>
        <taxon>Metamonada</taxon>
        <taxon>Preaxostyla</taxon>
        <taxon>Oxymonadida</taxon>
        <taxon>Blattamonas</taxon>
    </lineage>
</organism>
<keyword evidence="2" id="KW-1185">Reference proteome</keyword>
<gene>
    <name evidence="1" type="ORF">BLNAU_19640</name>
</gene>